<dbReference type="Proteomes" id="UP000199317">
    <property type="component" value="Unassembled WGS sequence"/>
</dbReference>
<keyword evidence="3" id="KW-1185">Reference proteome</keyword>
<organism evidence="2 3">
    <name type="scientific">Paracidovorax cattleyae</name>
    <dbReference type="NCBI Taxonomy" id="80868"/>
    <lineage>
        <taxon>Bacteria</taxon>
        <taxon>Pseudomonadati</taxon>
        <taxon>Pseudomonadota</taxon>
        <taxon>Betaproteobacteria</taxon>
        <taxon>Burkholderiales</taxon>
        <taxon>Comamonadaceae</taxon>
        <taxon>Paracidovorax</taxon>
    </lineage>
</organism>
<dbReference type="Gene3D" id="6.20.20.10">
    <property type="match status" value="1"/>
</dbReference>
<feature type="compositionally biased region" description="Low complexity" evidence="1">
    <location>
        <begin position="49"/>
        <end position="68"/>
    </location>
</feature>
<dbReference type="RefSeq" id="WP_092834873.1">
    <property type="nucleotide sequence ID" value="NZ_FNJL01000014.1"/>
</dbReference>
<evidence type="ECO:0000313" key="3">
    <source>
        <dbReference type="Proteomes" id="UP000199317"/>
    </source>
</evidence>
<evidence type="ECO:0008006" key="4">
    <source>
        <dbReference type="Google" id="ProtNLM"/>
    </source>
</evidence>
<dbReference type="AlphaFoldDB" id="A0A1H0T3R7"/>
<name>A0A1H0T3R7_9BURK</name>
<accession>A0A1H0T3R7</accession>
<feature type="region of interest" description="Disordered" evidence="1">
    <location>
        <begin position="1"/>
        <end position="103"/>
    </location>
</feature>
<dbReference type="OrthoDB" id="9135829at2"/>
<evidence type="ECO:0000256" key="1">
    <source>
        <dbReference type="SAM" id="MobiDB-lite"/>
    </source>
</evidence>
<dbReference type="InterPro" id="IPR036410">
    <property type="entry name" value="HSP_DnaJ_Cys-rich_dom_sf"/>
</dbReference>
<sequence length="130" mass="12345">MATPSSDSRPPSPSSPQPPGGRPGRDPLSFGISVAGEEDPGAAFDNETPQASGPAGAAPQPGASDQPAGHGGRDPRPAMPPLAPGDEAAPGTPGTGENLCPACGGTGRRAGAPCTECAGTGRVTVGIGGA</sequence>
<feature type="compositionally biased region" description="Pro residues" evidence="1">
    <location>
        <begin position="10"/>
        <end position="21"/>
    </location>
</feature>
<reference evidence="3" key="1">
    <citation type="submission" date="2016-10" db="EMBL/GenBank/DDBJ databases">
        <authorList>
            <person name="Varghese N."/>
            <person name="Submissions S."/>
        </authorList>
    </citation>
    <scope>NUCLEOTIDE SEQUENCE [LARGE SCALE GENOMIC DNA]</scope>
    <source>
        <strain evidence="3">DSM 17101</strain>
    </source>
</reference>
<evidence type="ECO:0000313" key="2">
    <source>
        <dbReference type="EMBL" id="SDP48649.1"/>
    </source>
</evidence>
<gene>
    <name evidence="2" type="ORF">SAMN04489708_1146</name>
</gene>
<proteinExistence type="predicted"/>
<dbReference type="EMBL" id="FNJL01000014">
    <property type="protein sequence ID" value="SDP48649.1"/>
    <property type="molecule type" value="Genomic_DNA"/>
</dbReference>
<protein>
    <recommendedName>
        <fullName evidence="4">Molecular chaperone DnaJ</fullName>
    </recommendedName>
</protein>
<dbReference type="SUPFAM" id="SSF57938">
    <property type="entry name" value="DnaJ/Hsp40 cysteine-rich domain"/>
    <property type="match status" value="1"/>
</dbReference>